<evidence type="ECO:0000313" key="2">
    <source>
        <dbReference type="Proteomes" id="UP000642284"/>
    </source>
</evidence>
<name>A0ABR7SSL7_9ACTN</name>
<evidence type="ECO:0008006" key="3">
    <source>
        <dbReference type="Google" id="ProtNLM"/>
    </source>
</evidence>
<dbReference type="Proteomes" id="UP000642284">
    <property type="component" value="Unassembled WGS sequence"/>
</dbReference>
<proteinExistence type="predicted"/>
<gene>
    <name evidence="1" type="ORF">H9Y04_35190</name>
</gene>
<protein>
    <recommendedName>
        <fullName evidence="3">HD domain-containing protein</fullName>
    </recommendedName>
</protein>
<accession>A0ABR7SSL7</accession>
<organism evidence="1 2">
    <name type="scientific">Streptomyces polyasparticus</name>
    <dbReference type="NCBI Taxonomy" id="2767826"/>
    <lineage>
        <taxon>Bacteria</taxon>
        <taxon>Bacillati</taxon>
        <taxon>Actinomycetota</taxon>
        <taxon>Actinomycetes</taxon>
        <taxon>Kitasatosporales</taxon>
        <taxon>Streptomycetaceae</taxon>
        <taxon>Streptomyces</taxon>
    </lineage>
</organism>
<comment type="caution">
    <text evidence="1">The sequence shown here is derived from an EMBL/GenBank/DDBJ whole genome shotgun (WGS) entry which is preliminary data.</text>
</comment>
<keyword evidence="2" id="KW-1185">Reference proteome</keyword>
<reference evidence="1 2" key="1">
    <citation type="submission" date="2020-08" db="EMBL/GenBank/DDBJ databases">
        <title>Genemic of Streptomyces polyaspartic.</title>
        <authorList>
            <person name="Liu W."/>
        </authorList>
    </citation>
    <scope>NUCLEOTIDE SEQUENCE [LARGE SCALE GENOMIC DNA]</scope>
    <source>
        <strain evidence="1 2">TRM66268-LWL</strain>
    </source>
</reference>
<dbReference type="RefSeq" id="WP_187818235.1">
    <property type="nucleotide sequence ID" value="NZ_JACTVJ010000021.1"/>
</dbReference>
<evidence type="ECO:0000313" key="1">
    <source>
        <dbReference type="EMBL" id="MBC9717789.1"/>
    </source>
</evidence>
<sequence>MDHHTREQLLYAEAAKHGIDPGQIRQAVDLVAGALQHDIKAHERTMGRYMSADEWTDQHPPEVFKLMCRRAAEAVGLKDGREDLVFTIVLAAMDAEEATNERPWQDERPWQSEARPLTHPDEVTFPAYAVGYVEPGSPPEHRPSSVVRSGGRVRMAIVRATRTDQGAACLEDVTGVVSFTYGGLPGVFIATPVPDPGLPRCSGCGQWSSEHGMPDSDACGHFQDTVAEARSPLSL</sequence>
<dbReference type="EMBL" id="JACTVJ010000021">
    <property type="protein sequence ID" value="MBC9717789.1"/>
    <property type="molecule type" value="Genomic_DNA"/>
</dbReference>